<organism evidence="2 3">
    <name type="scientific">Advenella kashmirensis (strain DSM 17095 / LMG 22695 / WT001)</name>
    <name type="common">Tetrathiobacter kashmirensis</name>
    <dbReference type="NCBI Taxonomy" id="1036672"/>
    <lineage>
        <taxon>Bacteria</taxon>
        <taxon>Pseudomonadati</taxon>
        <taxon>Pseudomonadota</taxon>
        <taxon>Betaproteobacteria</taxon>
        <taxon>Burkholderiales</taxon>
        <taxon>Alcaligenaceae</taxon>
    </lineage>
</organism>
<reference evidence="2 3" key="1">
    <citation type="journal article" date="2011" name="J. Bacteriol.">
        <title>Whole-genome shotgun sequencing of the sulfur-oxidizing chemoautotroph Tetrathiobacter kashmirensis.</title>
        <authorList>
            <person name="Ghosh W."/>
            <person name="George A."/>
            <person name="Agarwal A."/>
            <person name="Raj P."/>
            <person name="Alam M."/>
            <person name="Pyne P."/>
            <person name="Das Gupta S.K."/>
        </authorList>
    </citation>
    <scope>NUCLEOTIDE SEQUENCE [LARGE SCALE GENOMIC DNA]</scope>
    <source>
        <strain evidence="2 3">WT001</strain>
    </source>
</reference>
<evidence type="ECO:0000259" key="1">
    <source>
        <dbReference type="Pfam" id="PF20582"/>
    </source>
</evidence>
<evidence type="ECO:0000313" key="2">
    <source>
        <dbReference type="EMBL" id="AFK62316.1"/>
    </source>
</evidence>
<evidence type="ECO:0000313" key="3">
    <source>
        <dbReference type="Proteomes" id="UP000005267"/>
    </source>
</evidence>
<dbReference type="HOGENOM" id="CLU_2679435_0_0_4"/>
<protein>
    <recommendedName>
        <fullName evidence="1">UPF0758 domain-containing protein</fullName>
    </recommendedName>
</protein>
<feature type="domain" description="UPF0758" evidence="1">
    <location>
        <begin position="1"/>
        <end position="51"/>
    </location>
</feature>
<dbReference type="AlphaFoldDB" id="I3UBC8"/>
<dbReference type="Proteomes" id="UP000005267">
    <property type="component" value="Chromosome"/>
</dbReference>
<gene>
    <name evidence="2" type="ordered locus">TKWG_10190</name>
</gene>
<sequence length="74" mass="8443">MLAILLRTGSAQMNIMQFSQYVLDQVGGPRNLLLSNYESLRKIKGWATLKSARFWPQSSLPDAICRIPCNFIRN</sequence>
<dbReference type="InterPro" id="IPR046778">
    <property type="entry name" value="UPF0758_N"/>
</dbReference>
<dbReference type="Pfam" id="PF20582">
    <property type="entry name" value="UPF0758_N"/>
    <property type="match status" value="1"/>
</dbReference>
<reference evidence="3" key="2">
    <citation type="journal article" date="2013" name="PLoS ONE">
        <title>Genome implosion elicits host-confinement in Alcaligenaceae: evidence from the comparative genomics of Tetrathiobacter kashmirensis, a pathogen in the making.</title>
        <authorList>
            <person name="Ghosh W."/>
            <person name="Alam M."/>
            <person name="Roy C."/>
            <person name="Pyne P."/>
            <person name="George A."/>
            <person name="Chakraborty R."/>
            <person name="Majumder S."/>
            <person name="Agarwal A."/>
            <person name="Chakraborty S."/>
            <person name="Majumdar S."/>
            <person name="Gupta S.K."/>
        </authorList>
    </citation>
    <scope>NUCLEOTIDE SEQUENCE [LARGE SCALE GENOMIC DNA]</scope>
    <source>
        <strain evidence="3">WT001</strain>
    </source>
</reference>
<name>I3UBC8_ADVKW</name>
<dbReference type="KEGG" id="aka:TKWG_10190"/>
<accession>I3UBC8</accession>
<keyword evidence="3" id="KW-1185">Reference proteome</keyword>
<proteinExistence type="predicted"/>
<dbReference type="STRING" id="1036672.TKWG_10190"/>
<dbReference type="EMBL" id="CP003555">
    <property type="protein sequence ID" value="AFK62316.1"/>
    <property type="molecule type" value="Genomic_DNA"/>
</dbReference>